<dbReference type="Pfam" id="PF01979">
    <property type="entry name" value="Amidohydro_1"/>
    <property type="match status" value="1"/>
</dbReference>
<dbReference type="PANTHER" id="PTHR43135">
    <property type="entry name" value="ALPHA-D-RIBOSE 1-METHYLPHOSPHONATE 5-TRIPHOSPHATE DIPHOSPHATASE"/>
    <property type="match status" value="1"/>
</dbReference>
<dbReference type="GO" id="GO:0016810">
    <property type="term" value="F:hydrolase activity, acting on carbon-nitrogen (but not peptide) bonds"/>
    <property type="evidence" value="ECO:0007669"/>
    <property type="project" value="InterPro"/>
</dbReference>
<dbReference type="Gene3D" id="3.40.50.10910">
    <property type="entry name" value="Amidohydrolase"/>
    <property type="match status" value="1"/>
</dbReference>
<accession>A0A0T5VVG6</accession>
<protein>
    <recommendedName>
        <fullName evidence="1">Amidohydrolase-related domain-containing protein</fullName>
    </recommendedName>
</protein>
<dbReference type="SUPFAM" id="SSF51556">
    <property type="entry name" value="Metallo-dependent hydrolases"/>
    <property type="match status" value="1"/>
</dbReference>
<feature type="domain" description="Amidohydrolase-related" evidence="1">
    <location>
        <begin position="85"/>
        <end position="414"/>
    </location>
</feature>
<dbReference type="EMBL" id="LMZQ01000001">
    <property type="protein sequence ID" value="KRT17816.1"/>
    <property type="molecule type" value="Genomic_DNA"/>
</dbReference>
<dbReference type="InterPro" id="IPR006680">
    <property type="entry name" value="Amidohydro-rel"/>
</dbReference>
<keyword evidence="3" id="KW-1185">Reference proteome</keyword>
<dbReference type="SUPFAM" id="SSF51338">
    <property type="entry name" value="Composite domain of metallo-dependent hydrolases"/>
    <property type="match status" value="1"/>
</dbReference>
<dbReference type="InterPro" id="IPR011059">
    <property type="entry name" value="Metal-dep_hydrolase_composite"/>
</dbReference>
<gene>
    <name evidence="2" type="ORF">ASU31_00520</name>
</gene>
<organism evidence="2 3">
    <name type="scientific">Pedobacter ginsenosidimutans</name>
    <dbReference type="NCBI Taxonomy" id="687842"/>
    <lineage>
        <taxon>Bacteria</taxon>
        <taxon>Pseudomonadati</taxon>
        <taxon>Bacteroidota</taxon>
        <taxon>Sphingobacteriia</taxon>
        <taxon>Sphingobacteriales</taxon>
        <taxon>Sphingobacteriaceae</taxon>
        <taxon>Pedobacter</taxon>
    </lineage>
</organism>
<dbReference type="AlphaFoldDB" id="A0A0T5VVG6"/>
<reference evidence="2 3" key="1">
    <citation type="submission" date="2015-11" db="EMBL/GenBank/DDBJ databases">
        <title>Sequence of Pedobacter ginsenosidimutans.</title>
        <authorList>
            <person name="Carson E."/>
            <person name="Keyser V."/>
            <person name="Newman J."/>
            <person name="Miller J."/>
        </authorList>
    </citation>
    <scope>NUCLEOTIDE SEQUENCE [LARGE SCALE GENOMIC DNA]</scope>
    <source>
        <strain evidence="2 3">KACC 14530</strain>
    </source>
</reference>
<dbReference type="Proteomes" id="UP000051950">
    <property type="component" value="Unassembled WGS sequence"/>
</dbReference>
<dbReference type="InterPro" id="IPR032466">
    <property type="entry name" value="Metal_Hydrolase"/>
</dbReference>
<dbReference type="PANTHER" id="PTHR43135:SF3">
    <property type="entry name" value="ALPHA-D-RIBOSE 1-METHYLPHOSPHONATE 5-TRIPHOSPHATE DIPHOSPHATASE"/>
    <property type="match status" value="1"/>
</dbReference>
<dbReference type="RefSeq" id="WP_057930445.1">
    <property type="nucleotide sequence ID" value="NZ_LMZQ01000001.1"/>
</dbReference>
<dbReference type="Gene3D" id="3.30.110.90">
    <property type="entry name" value="Amidohydrolase"/>
    <property type="match status" value="1"/>
</dbReference>
<dbReference type="Gene3D" id="1.20.58.520">
    <property type="entry name" value="Amidohydrolase"/>
    <property type="match status" value="1"/>
</dbReference>
<dbReference type="STRING" id="687842.ASU31_00520"/>
<proteinExistence type="predicted"/>
<dbReference type="InterPro" id="IPR051781">
    <property type="entry name" value="Metallo-dep_Hydrolase"/>
</dbReference>
<evidence type="ECO:0000313" key="3">
    <source>
        <dbReference type="Proteomes" id="UP000051950"/>
    </source>
</evidence>
<name>A0A0T5VVG6_9SPHI</name>
<dbReference type="Gene3D" id="2.30.40.10">
    <property type="entry name" value="Urease, subunit C, domain 1"/>
    <property type="match status" value="1"/>
</dbReference>
<evidence type="ECO:0000259" key="1">
    <source>
        <dbReference type="Pfam" id="PF01979"/>
    </source>
</evidence>
<comment type="caution">
    <text evidence="2">The sequence shown here is derived from an EMBL/GenBank/DDBJ whole genome shotgun (WGS) entry which is preliminary data.</text>
</comment>
<sequence length="417" mass="46360">MQIDKFVSRFLLTCLVWSFLTFGALSQLKTGDDYLTLKNANLIDVENGKLLAGMTIIIKNDRIESIKPTKKSKSKGNVIDIENNYLVPGLIDSHLHVTNTNGSPIERAYEYLNYLLRHGITTVRDAAGNGAILEVVQQNVNSDKIPGADIYYAAFMAGDWYYNRGQNLRKEPYKPWEQCLKPDVNLDSAMIEAKSCGATGIKLYHSFDSIFLKQVVSVAKKHRLRVWGHAMMYPARPLEVVRAGVEVISHASMLAALIDDPKMNYSKVPQSYKDSVGSTIDVSKLAIEMKRRNVILDATLSVSEVKENWIFDLVKKLHKFGVKISAGTDKITLITNPYPHIIEELNYFVNQCGFTPAEALAAGTIISAETIGQQKNIGSISVGKKADILMLKANPLKDINGLKECLMVVKHGKVIDN</sequence>
<evidence type="ECO:0000313" key="2">
    <source>
        <dbReference type="EMBL" id="KRT17816.1"/>
    </source>
</evidence>